<gene>
    <name evidence="3" type="ORF">SE15_13075</name>
</gene>
<comment type="caution">
    <text evidence="3">The sequence shown here is derived from an EMBL/GenBank/DDBJ whole genome shotgun (WGS) entry which is preliminary data.</text>
</comment>
<accession>A0A0P6XFE2</accession>
<dbReference type="RefSeq" id="WP_054522567.1">
    <property type="nucleotide sequence ID" value="NZ_LGKO01000006.1"/>
</dbReference>
<proteinExistence type="predicted"/>
<protein>
    <recommendedName>
        <fullName evidence="2">NurA domain-containing protein</fullName>
    </recommendedName>
</protein>
<sequence length="398" mass="44773">MTINFVEVHRQIQQAGEAARREQKALRERLAQAHEALEAWANHLDDLIARATQALGYNPSLRCALPWQEPLNARFAAPPPPQAGLLLAADGSQANPNHHDRIPFGLINIGLFAWDLSHRRAPEEIIQTELLLNQDLYDEFGMIGEERIALERDLRERRALLERLEGAATSPLITLTDGPLELYRQPRNDPEFQALFEAYLDVLAGLAARGAVAAGYVDKPQADLVVRLLELALLEEANLRQAGQERPLRGVTDRMLFNTLLLPGERSAIFGIQSTSAERFRQYEGGQLGLFFFYLNVGVENQPKVVRVEIPRWVVADAPAVACLHAVLLQQTRITPNRRYPYALTRAHELALVTHQDRQAVAAMIEQEWHRQGVVVGEESDKQQAKRDLQMTSRRSPA</sequence>
<evidence type="ECO:0000256" key="1">
    <source>
        <dbReference type="SAM" id="MobiDB-lite"/>
    </source>
</evidence>
<evidence type="ECO:0000313" key="3">
    <source>
        <dbReference type="EMBL" id="KPL82047.1"/>
    </source>
</evidence>
<dbReference type="SMART" id="SM00933">
    <property type="entry name" value="NurA"/>
    <property type="match status" value="1"/>
</dbReference>
<keyword evidence="4" id="KW-1185">Reference proteome</keyword>
<dbReference type="STRING" id="869279.SE15_13075"/>
<reference evidence="3 4" key="1">
    <citation type="submission" date="2015-07" db="EMBL/GenBank/DDBJ databases">
        <title>Whole genome sequence of Thermanaerothrix daxensis DSM 23592.</title>
        <authorList>
            <person name="Hemp J."/>
            <person name="Ward L.M."/>
            <person name="Pace L.A."/>
            <person name="Fischer W.W."/>
        </authorList>
    </citation>
    <scope>NUCLEOTIDE SEQUENCE [LARGE SCALE GENOMIC DNA]</scope>
    <source>
        <strain evidence="3 4">GNS-1</strain>
    </source>
</reference>
<dbReference type="AlphaFoldDB" id="A0A0P6XFE2"/>
<feature type="region of interest" description="Disordered" evidence="1">
    <location>
        <begin position="376"/>
        <end position="398"/>
    </location>
</feature>
<dbReference type="EMBL" id="LGKO01000006">
    <property type="protein sequence ID" value="KPL82047.1"/>
    <property type="molecule type" value="Genomic_DNA"/>
</dbReference>
<dbReference type="Proteomes" id="UP000050544">
    <property type="component" value="Unassembled WGS sequence"/>
</dbReference>
<dbReference type="OrthoDB" id="9799918at2"/>
<feature type="domain" description="NurA" evidence="2">
    <location>
        <begin position="84"/>
        <end position="353"/>
    </location>
</feature>
<feature type="compositionally biased region" description="Basic and acidic residues" evidence="1">
    <location>
        <begin position="379"/>
        <end position="389"/>
    </location>
</feature>
<name>A0A0P6XFE2_9CHLR</name>
<evidence type="ECO:0000259" key="2">
    <source>
        <dbReference type="SMART" id="SM00933"/>
    </source>
</evidence>
<organism evidence="3 4">
    <name type="scientific">Thermanaerothrix daxensis</name>
    <dbReference type="NCBI Taxonomy" id="869279"/>
    <lineage>
        <taxon>Bacteria</taxon>
        <taxon>Bacillati</taxon>
        <taxon>Chloroflexota</taxon>
        <taxon>Anaerolineae</taxon>
        <taxon>Anaerolineales</taxon>
        <taxon>Anaerolineaceae</taxon>
        <taxon>Thermanaerothrix</taxon>
    </lineage>
</organism>
<evidence type="ECO:0000313" key="4">
    <source>
        <dbReference type="Proteomes" id="UP000050544"/>
    </source>
</evidence>
<dbReference type="Pfam" id="PF09376">
    <property type="entry name" value="NurA"/>
    <property type="match status" value="1"/>
</dbReference>
<dbReference type="InterPro" id="IPR018977">
    <property type="entry name" value="NurA_domain"/>
</dbReference>